<name>A0A1P8JWF6_9BURK</name>
<dbReference type="Gene3D" id="3.10.350.10">
    <property type="entry name" value="LysM domain"/>
    <property type="match status" value="1"/>
</dbReference>
<evidence type="ECO:0000259" key="4">
    <source>
        <dbReference type="PROSITE" id="PS51782"/>
    </source>
</evidence>
<dbReference type="FunFam" id="3.10.350.10:FF:000001">
    <property type="entry name" value="Peptidoglycan-binding protein LysM"/>
    <property type="match status" value="1"/>
</dbReference>
<dbReference type="InterPro" id="IPR018392">
    <property type="entry name" value="LysM"/>
</dbReference>
<protein>
    <recommendedName>
        <fullName evidence="3">Potassium binding protein Kbp</fullName>
    </recommendedName>
</protein>
<dbReference type="AlphaFoldDB" id="A0A1P8JWF6"/>
<dbReference type="Proteomes" id="UP000186609">
    <property type="component" value="Chromosome"/>
</dbReference>
<feature type="domain" description="LysM" evidence="4">
    <location>
        <begin position="112"/>
        <end position="161"/>
    </location>
</feature>
<dbReference type="PANTHER" id="PTHR34700">
    <property type="entry name" value="POTASSIUM BINDING PROTEIN KBP"/>
    <property type="match status" value="1"/>
</dbReference>
<dbReference type="NCBIfam" id="NF008399">
    <property type="entry name" value="PRK11198.1"/>
    <property type="match status" value="1"/>
</dbReference>
<comment type="subcellular location">
    <subcellularLocation>
        <location evidence="1">Cytoplasm</location>
    </subcellularLocation>
</comment>
<evidence type="ECO:0000313" key="5">
    <source>
        <dbReference type="EMBL" id="APW38068.1"/>
    </source>
</evidence>
<keyword evidence="6" id="KW-1185">Reference proteome</keyword>
<dbReference type="PANTHER" id="PTHR34700:SF8">
    <property type="entry name" value="POTASSIUM BINDING PROTEIN KBP"/>
    <property type="match status" value="1"/>
</dbReference>
<dbReference type="CDD" id="cd00118">
    <property type="entry name" value="LysM"/>
    <property type="match status" value="1"/>
</dbReference>
<dbReference type="OrthoDB" id="370541at2"/>
<dbReference type="GO" id="GO:0005737">
    <property type="term" value="C:cytoplasm"/>
    <property type="evidence" value="ECO:0007669"/>
    <property type="project" value="UniProtKB-SubCell"/>
</dbReference>
<sequence length="165" mass="17372">MGMISFLKEAGEKLFGKSPEIAAVVAEPSNAEKVAAANAAAANAIGSYIRAQNLPADQLTITFDGATQFVTVAGTVADQATKEKIVLCCGNVQNVAGVNDQIETSQPADASQYHLVERGDTLSAIAKKFYGNANAYPTIFEANKPMLSDPDKIYPGQLLRIPPQA</sequence>
<evidence type="ECO:0000313" key="6">
    <source>
        <dbReference type="Proteomes" id="UP000186609"/>
    </source>
</evidence>
<dbReference type="STRING" id="1842727.RD110_13410"/>
<reference evidence="5 6" key="1">
    <citation type="submission" date="2017-01" db="EMBL/GenBank/DDBJ databases">
        <authorList>
            <person name="Mah S.A."/>
            <person name="Swanson W.J."/>
            <person name="Moy G.W."/>
            <person name="Vacquier V.D."/>
        </authorList>
    </citation>
    <scope>NUCLEOTIDE SEQUENCE [LARGE SCALE GENOMIC DNA]</scope>
    <source>
        <strain evidence="5 6">DCY110</strain>
    </source>
</reference>
<evidence type="ECO:0000256" key="3">
    <source>
        <dbReference type="ARBA" id="ARBA00072219"/>
    </source>
</evidence>
<dbReference type="EMBL" id="CP019236">
    <property type="protein sequence ID" value="APW38068.1"/>
    <property type="molecule type" value="Genomic_DNA"/>
</dbReference>
<dbReference type="Pfam" id="PF01476">
    <property type="entry name" value="LysM"/>
    <property type="match status" value="1"/>
</dbReference>
<dbReference type="Pfam" id="PF04972">
    <property type="entry name" value="BON"/>
    <property type="match status" value="1"/>
</dbReference>
<dbReference type="SMART" id="SM00257">
    <property type="entry name" value="LysM"/>
    <property type="match status" value="1"/>
</dbReference>
<evidence type="ECO:0000256" key="2">
    <source>
        <dbReference type="ARBA" id="ARBA00022490"/>
    </source>
</evidence>
<accession>A0A1P8JWF6</accession>
<evidence type="ECO:0000256" key="1">
    <source>
        <dbReference type="ARBA" id="ARBA00004496"/>
    </source>
</evidence>
<dbReference type="PROSITE" id="PS51782">
    <property type="entry name" value="LYSM"/>
    <property type="match status" value="1"/>
</dbReference>
<dbReference type="InterPro" id="IPR007055">
    <property type="entry name" value="BON_dom"/>
</dbReference>
<dbReference type="SUPFAM" id="SSF54106">
    <property type="entry name" value="LysM domain"/>
    <property type="match status" value="1"/>
</dbReference>
<proteinExistence type="predicted"/>
<dbReference type="InterPro" id="IPR052196">
    <property type="entry name" value="Bact_Kbp"/>
</dbReference>
<keyword evidence="2" id="KW-0963">Cytoplasm</keyword>
<dbReference type="KEGG" id="rhy:RD110_13410"/>
<gene>
    <name evidence="5" type="ORF">RD110_13410</name>
</gene>
<dbReference type="RefSeq" id="WP_076199947.1">
    <property type="nucleotide sequence ID" value="NZ_CP019236.1"/>
</dbReference>
<organism evidence="5 6">
    <name type="scientific">Rhodoferax koreensis</name>
    <dbReference type="NCBI Taxonomy" id="1842727"/>
    <lineage>
        <taxon>Bacteria</taxon>
        <taxon>Pseudomonadati</taxon>
        <taxon>Pseudomonadota</taxon>
        <taxon>Betaproteobacteria</taxon>
        <taxon>Burkholderiales</taxon>
        <taxon>Comamonadaceae</taxon>
        <taxon>Rhodoferax</taxon>
    </lineage>
</organism>
<dbReference type="InterPro" id="IPR036779">
    <property type="entry name" value="LysM_dom_sf"/>
</dbReference>